<keyword evidence="3" id="KW-1185">Reference proteome</keyword>
<organism evidence="2 3">
    <name type="scientific">Stylonychia lemnae</name>
    <name type="common">Ciliate</name>
    <dbReference type="NCBI Taxonomy" id="5949"/>
    <lineage>
        <taxon>Eukaryota</taxon>
        <taxon>Sar</taxon>
        <taxon>Alveolata</taxon>
        <taxon>Ciliophora</taxon>
        <taxon>Intramacronucleata</taxon>
        <taxon>Spirotrichea</taxon>
        <taxon>Stichotrichia</taxon>
        <taxon>Sporadotrichida</taxon>
        <taxon>Oxytrichidae</taxon>
        <taxon>Stylonychinae</taxon>
        <taxon>Stylonychia</taxon>
    </lineage>
</organism>
<accession>A0A078AGZ6</accession>
<gene>
    <name evidence="2" type="primary">Contig1892.g2052</name>
    <name evidence="2" type="ORF">STYLEM_9796</name>
</gene>
<protein>
    <submittedName>
        <fullName evidence="2">Uncharacterized protein</fullName>
    </submittedName>
</protein>
<dbReference type="Proteomes" id="UP000039865">
    <property type="component" value="Unassembled WGS sequence"/>
</dbReference>
<evidence type="ECO:0000313" key="2">
    <source>
        <dbReference type="EMBL" id="CDW80792.1"/>
    </source>
</evidence>
<feature type="region of interest" description="Disordered" evidence="1">
    <location>
        <begin position="82"/>
        <end position="171"/>
    </location>
</feature>
<dbReference type="InParanoid" id="A0A078AGZ6"/>
<evidence type="ECO:0000313" key="3">
    <source>
        <dbReference type="Proteomes" id="UP000039865"/>
    </source>
</evidence>
<sequence length="171" mass="19978">MSMIQEISKKTFEQRRSLLSGCNNDIDQLLNNHINQSVVMGRQSTVNQSIMEEPKRKSSFTQLSAKEKTNFFNNLVYSEIAANKSTNKNEEQKMFGYQRRFDNDPYLNKSQSSRNNKSPNLNNGFESQSRSRSRSFKKEESKEQRMSLFGNFRPGPQDYSPKFHLQSQNKK</sequence>
<evidence type="ECO:0000256" key="1">
    <source>
        <dbReference type="SAM" id="MobiDB-lite"/>
    </source>
</evidence>
<dbReference type="EMBL" id="CCKQ01009313">
    <property type="protein sequence ID" value="CDW80792.1"/>
    <property type="molecule type" value="Genomic_DNA"/>
</dbReference>
<feature type="compositionally biased region" description="Basic and acidic residues" evidence="1">
    <location>
        <begin position="87"/>
        <end position="103"/>
    </location>
</feature>
<proteinExistence type="predicted"/>
<name>A0A078AGZ6_STYLE</name>
<feature type="compositionally biased region" description="Basic and acidic residues" evidence="1">
    <location>
        <begin position="136"/>
        <end position="145"/>
    </location>
</feature>
<dbReference type="AlphaFoldDB" id="A0A078AGZ6"/>
<feature type="compositionally biased region" description="Polar residues" evidence="1">
    <location>
        <begin position="108"/>
        <end position="124"/>
    </location>
</feature>
<reference evidence="2 3" key="1">
    <citation type="submission" date="2014-06" db="EMBL/GenBank/DDBJ databases">
        <authorList>
            <person name="Swart Estienne"/>
        </authorList>
    </citation>
    <scope>NUCLEOTIDE SEQUENCE [LARGE SCALE GENOMIC DNA]</scope>
    <source>
        <strain evidence="2 3">130c</strain>
    </source>
</reference>